<name>A0A7K0DCX3_9NOCA</name>
<evidence type="ECO:0000256" key="1">
    <source>
        <dbReference type="ARBA" id="ARBA00009437"/>
    </source>
</evidence>
<dbReference type="InterPro" id="IPR005119">
    <property type="entry name" value="LysR_subst-bd"/>
</dbReference>
<dbReference type="InterPro" id="IPR036388">
    <property type="entry name" value="WH-like_DNA-bd_sf"/>
</dbReference>
<reference evidence="6 7" key="1">
    <citation type="submission" date="2019-10" db="EMBL/GenBank/DDBJ databases">
        <title>Nocardia macrotermitis sp. nov. and Nocardia aurantia sp. nov., isolated from the gut of fungus growing-termite Macrotermes natalensis.</title>
        <authorList>
            <person name="Benndorf R."/>
            <person name="Schwitalla J."/>
            <person name="Martin K."/>
            <person name="De Beer W."/>
            <person name="Kaster A.-K."/>
            <person name="Vollmers J."/>
            <person name="Poulsen M."/>
            <person name="Beemelmanns C."/>
        </authorList>
    </citation>
    <scope>NUCLEOTIDE SEQUENCE [LARGE SCALE GENOMIC DNA]</scope>
    <source>
        <strain evidence="6 7">RB20</strain>
    </source>
</reference>
<dbReference type="InterPro" id="IPR036390">
    <property type="entry name" value="WH_DNA-bd_sf"/>
</dbReference>
<evidence type="ECO:0000256" key="4">
    <source>
        <dbReference type="ARBA" id="ARBA00023163"/>
    </source>
</evidence>
<comment type="similarity">
    <text evidence="1">Belongs to the LysR transcriptional regulatory family.</text>
</comment>
<evidence type="ECO:0000313" key="6">
    <source>
        <dbReference type="EMBL" id="MQY23623.1"/>
    </source>
</evidence>
<dbReference type="PANTHER" id="PTHR30118:SF15">
    <property type="entry name" value="TRANSCRIPTIONAL REGULATORY PROTEIN"/>
    <property type="match status" value="1"/>
</dbReference>
<dbReference type="Pfam" id="PF03466">
    <property type="entry name" value="LysR_substrate"/>
    <property type="match status" value="1"/>
</dbReference>
<dbReference type="EMBL" id="WEGK01000021">
    <property type="protein sequence ID" value="MQY23623.1"/>
    <property type="molecule type" value="Genomic_DNA"/>
</dbReference>
<evidence type="ECO:0000256" key="2">
    <source>
        <dbReference type="ARBA" id="ARBA00023015"/>
    </source>
</evidence>
<dbReference type="Gene3D" id="3.40.190.10">
    <property type="entry name" value="Periplasmic binding protein-like II"/>
    <property type="match status" value="2"/>
</dbReference>
<proteinExistence type="inferred from homology"/>
<dbReference type="Pfam" id="PF00126">
    <property type="entry name" value="HTH_1"/>
    <property type="match status" value="1"/>
</dbReference>
<organism evidence="6 7">
    <name type="scientific">Nocardia macrotermitis</name>
    <dbReference type="NCBI Taxonomy" id="2585198"/>
    <lineage>
        <taxon>Bacteria</taxon>
        <taxon>Bacillati</taxon>
        <taxon>Actinomycetota</taxon>
        <taxon>Actinomycetes</taxon>
        <taxon>Mycobacteriales</taxon>
        <taxon>Nocardiaceae</taxon>
        <taxon>Nocardia</taxon>
    </lineage>
</organism>
<feature type="domain" description="HTH lysR-type" evidence="5">
    <location>
        <begin position="20"/>
        <end position="77"/>
    </location>
</feature>
<sequence>MPTIHVVYGWHMTSGPLRNLDLNLLTALDALLRERNVTRAAEQLGLSQPAVSAALRRLRRHFHDELLHRTGNRYELTPLGELLREPTTTALAGVARVFDAIPTFEPATATREFTFLVSDYAAMVAADELVNTIEEQAPGVRLRLQQQVAAHVDQAPESLRTVDGMFLPHGFLSDIPSIDVFTDDWVLIVSRDNTEIGDTTTLAQLSEMPWVVTHHAPTAFTPAVRQLRLIGIEPDIRVVVESFLTVPFMITGTHRVALLQRRIATRLATPADVRILPCPWDVVPLVEAFWWHPTHRPDPAHQWLRHLLRTQSQPDPAATALR</sequence>
<accession>A0A7K0DCX3</accession>
<evidence type="ECO:0000256" key="3">
    <source>
        <dbReference type="ARBA" id="ARBA00023125"/>
    </source>
</evidence>
<dbReference type="GO" id="GO:0003700">
    <property type="term" value="F:DNA-binding transcription factor activity"/>
    <property type="evidence" value="ECO:0007669"/>
    <property type="project" value="InterPro"/>
</dbReference>
<dbReference type="GO" id="GO:0003677">
    <property type="term" value="F:DNA binding"/>
    <property type="evidence" value="ECO:0007669"/>
    <property type="project" value="UniProtKB-KW"/>
</dbReference>
<dbReference type="InterPro" id="IPR050389">
    <property type="entry name" value="LysR-type_TF"/>
</dbReference>
<dbReference type="SUPFAM" id="SSF53850">
    <property type="entry name" value="Periplasmic binding protein-like II"/>
    <property type="match status" value="1"/>
</dbReference>
<keyword evidence="7" id="KW-1185">Reference proteome</keyword>
<dbReference type="CDD" id="cd08417">
    <property type="entry name" value="PBP2_Nitroaromatics_like"/>
    <property type="match status" value="1"/>
</dbReference>
<dbReference type="SUPFAM" id="SSF46785">
    <property type="entry name" value="Winged helix' DNA-binding domain"/>
    <property type="match status" value="1"/>
</dbReference>
<dbReference type="PANTHER" id="PTHR30118">
    <property type="entry name" value="HTH-TYPE TRANSCRIPTIONAL REGULATOR LEUO-RELATED"/>
    <property type="match status" value="1"/>
</dbReference>
<keyword evidence="4" id="KW-0804">Transcription</keyword>
<dbReference type="PROSITE" id="PS50931">
    <property type="entry name" value="HTH_LYSR"/>
    <property type="match status" value="1"/>
</dbReference>
<keyword evidence="2" id="KW-0805">Transcription regulation</keyword>
<dbReference type="AlphaFoldDB" id="A0A7K0DCX3"/>
<protein>
    <submittedName>
        <fullName evidence="6">Nodulation protein D 2</fullName>
    </submittedName>
</protein>
<evidence type="ECO:0000259" key="5">
    <source>
        <dbReference type="PROSITE" id="PS50931"/>
    </source>
</evidence>
<dbReference type="PRINTS" id="PR00039">
    <property type="entry name" value="HTHLYSR"/>
</dbReference>
<evidence type="ECO:0000313" key="7">
    <source>
        <dbReference type="Proteomes" id="UP000438448"/>
    </source>
</evidence>
<dbReference type="Proteomes" id="UP000438448">
    <property type="component" value="Unassembled WGS sequence"/>
</dbReference>
<dbReference type="Gene3D" id="1.10.10.10">
    <property type="entry name" value="Winged helix-like DNA-binding domain superfamily/Winged helix DNA-binding domain"/>
    <property type="match status" value="1"/>
</dbReference>
<gene>
    <name evidence="6" type="primary">nodD2_2</name>
    <name evidence="6" type="ORF">NRB20_67540</name>
</gene>
<dbReference type="InterPro" id="IPR000847">
    <property type="entry name" value="LysR_HTH_N"/>
</dbReference>
<keyword evidence="3" id="KW-0238">DNA-binding</keyword>
<dbReference type="InterPro" id="IPR037402">
    <property type="entry name" value="YidZ_PBP2"/>
</dbReference>
<comment type="caution">
    <text evidence="6">The sequence shown here is derived from an EMBL/GenBank/DDBJ whole genome shotgun (WGS) entry which is preliminary data.</text>
</comment>